<feature type="transmembrane region" description="Helical" evidence="1">
    <location>
        <begin position="633"/>
        <end position="650"/>
    </location>
</feature>
<keyword evidence="1" id="KW-0472">Membrane</keyword>
<name>A0A238YYH2_9FLAO</name>
<dbReference type="AlphaFoldDB" id="A0A238YYH2"/>
<feature type="transmembrane region" description="Helical" evidence="1">
    <location>
        <begin position="610"/>
        <end position="627"/>
    </location>
</feature>
<proteinExistence type="predicted"/>
<protein>
    <submittedName>
        <fullName evidence="2">Uncharacterized protein</fullName>
    </submittedName>
</protein>
<reference evidence="3" key="1">
    <citation type="submission" date="2017-06" db="EMBL/GenBank/DDBJ databases">
        <authorList>
            <person name="Varghese N."/>
            <person name="Submissions S."/>
        </authorList>
    </citation>
    <scope>NUCLEOTIDE SEQUENCE [LARGE SCALE GENOMIC DNA]</scope>
    <source>
        <strain evidence="3">DSM 27993</strain>
    </source>
</reference>
<dbReference type="EMBL" id="FZNX01000005">
    <property type="protein sequence ID" value="SNR75559.1"/>
    <property type="molecule type" value="Genomic_DNA"/>
</dbReference>
<sequence length="651" mass="75299">MKMKNTNKLVTYSLLAQINSKVGAFSKIEDVFKPLIKRSIHELNSKGINKGKDIFEIKKVVDELFGLDIPIPLLDQILRNIAQEINNQEQVFKLNKDGSFEMQKYIFSEVDEEMDIESKKIKLVEDLYDKYLLATNYKGEKISIVEFVDLNKLHLSSYFSSTKTPIGIEGDFNHEKYVSIANFLNDLKENPDMFKILRQVYLGSVLASYLEYDIENINIEMELLLDTSFLLGILNLKSEQAFHTCSKIWEIGKKMNFKFSILPITIEELRNLLEMISRNLDDTFIERYVDPESIYSACHRRNLNKTDLDRITSKIEKTLKEKFKFSVIGYDKNLRSASKINYPKIYKKYIDKGKSNFSALHDTCSEVYVIERRTKKVSSFIEAQAWFVIYGHNFSNKTKRNGYLPAAIRAEELVNILWLSNPMVKETFKSSEFASLGITRLISTTLSDSLPTSKVLRQLDNNIQKYSKQNITAEDCVLAASKIAEKRENEIIDLNLLAETNSGDFISKINEFAEEKRLEDQKWKDSIYKTVKDIQNEVNYEKIKVKQKEIDSELKDDVIGDNQNKISYLNKQNKLLEWFVSLLIIFIVSAFVFSFDSIAPTFKLFPNIKVKLLVVLLSVCLSLLIPLKKHRLTLLISAVLPIIMLIISIYK</sequence>
<keyword evidence="3" id="KW-1185">Reference proteome</keyword>
<evidence type="ECO:0000256" key="1">
    <source>
        <dbReference type="SAM" id="Phobius"/>
    </source>
</evidence>
<evidence type="ECO:0000313" key="3">
    <source>
        <dbReference type="Proteomes" id="UP000198412"/>
    </source>
</evidence>
<keyword evidence="1" id="KW-1133">Transmembrane helix</keyword>
<evidence type="ECO:0000313" key="2">
    <source>
        <dbReference type="EMBL" id="SNR75559.1"/>
    </source>
</evidence>
<organism evidence="2 3">
    <name type="scientific">Lutibacter flavus</name>
    <dbReference type="NCBI Taxonomy" id="691689"/>
    <lineage>
        <taxon>Bacteria</taxon>
        <taxon>Pseudomonadati</taxon>
        <taxon>Bacteroidota</taxon>
        <taxon>Flavobacteriia</taxon>
        <taxon>Flavobacteriales</taxon>
        <taxon>Flavobacteriaceae</taxon>
        <taxon>Lutibacter</taxon>
    </lineage>
</organism>
<dbReference type="Proteomes" id="UP000198412">
    <property type="component" value="Unassembled WGS sequence"/>
</dbReference>
<gene>
    <name evidence="2" type="ORF">SAMN04488111_2892</name>
</gene>
<accession>A0A238YYH2</accession>
<feature type="transmembrane region" description="Helical" evidence="1">
    <location>
        <begin position="578"/>
        <end position="598"/>
    </location>
</feature>
<keyword evidence="1" id="KW-0812">Transmembrane</keyword>